<organism evidence="2 3">
    <name type="scientific">Nostocoides veronense</name>
    <dbReference type="NCBI Taxonomy" id="330836"/>
    <lineage>
        <taxon>Bacteria</taxon>
        <taxon>Bacillati</taxon>
        <taxon>Actinomycetota</taxon>
        <taxon>Actinomycetes</taxon>
        <taxon>Micrococcales</taxon>
        <taxon>Intrasporangiaceae</taxon>
        <taxon>Nostocoides</taxon>
    </lineage>
</organism>
<keyword evidence="3" id="KW-1185">Reference proteome</keyword>
<accession>A0ABP4XV19</accession>
<feature type="compositionally biased region" description="Basic and acidic residues" evidence="1">
    <location>
        <begin position="55"/>
        <end position="94"/>
    </location>
</feature>
<dbReference type="EMBL" id="BAAAPO010000025">
    <property type="protein sequence ID" value="GAA1792149.1"/>
    <property type="molecule type" value="Genomic_DNA"/>
</dbReference>
<gene>
    <name evidence="2" type="ORF">GCM10009811_16150</name>
</gene>
<protein>
    <submittedName>
        <fullName evidence="2">Uncharacterized protein</fullName>
    </submittedName>
</protein>
<proteinExistence type="predicted"/>
<feature type="region of interest" description="Disordered" evidence="1">
    <location>
        <begin position="55"/>
        <end position="101"/>
    </location>
</feature>
<reference evidence="3" key="1">
    <citation type="journal article" date="2019" name="Int. J. Syst. Evol. Microbiol.">
        <title>The Global Catalogue of Microorganisms (GCM) 10K type strain sequencing project: providing services to taxonomists for standard genome sequencing and annotation.</title>
        <authorList>
            <consortium name="The Broad Institute Genomics Platform"/>
            <consortium name="The Broad Institute Genome Sequencing Center for Infectious Disease"/>
            <person name="Wu L."/>
            <person name="Ma J."/>
        </authorList>
    </citation>
    <scope>NUCLEOTIDE SEQUENCE [LARGE SCALE GENOMIC DNA]</scope>
    <source>
        <strain evidence="3">JCM 15592</strain>
    </source>
</reference>
<name>A0ABP4XV19_9MICO</name>
<sequence length="101" mass="11516">MNAELALQALHRLTDTPNRGINLVRHPSGLDSHNLKRVCFWHRGVDALMFREDARSVTDHRPPGTDKGRDQRWACPVDGERKRSSAAPKCDKHGKVMRRLP</sequence>
<dbReference type="Proteomes" id="UP001499938">
    <property type="component" value="Unassembled WGS sequence"/>
</dbReference>
<evidence type="ECO:0000313" key="3">
    <source>
        <dbReference type="Proteomes" id="UP001499938"/>
    </source>
</evidence>
<evidence type="ECO:0000256" key="1">
    <source>
        <dbReference type="SAM" id="MobiDB-lite"/>
    </source>
</evidence>
<comment type="caution">
    <text evidence="2">The sequence shown here is derived from an EMBL/GenBank/DDBJ whole genome shotgun (WGS) entry which is preliminary data.</text>
</comment>
<evidence type="ECO:0000313" key="2">
    <source>
        <dbReference type="EMBL" id="GAA1792149.1"/>
    </source>
</evidence>